<proteinExistence type="predicted"/>
<evidence type="ECO:0008006" key="3">
    <source>
        <dbReference type="Google" id="ProtNLM"/>
    </source>
</evidence>
<sequence length="51" mass="5516">MSGILWTIAVVIVGLWLLGLLFDIAGGLIHLLLIIAAIVVIYNFVQGRRAV</sequence>
<protein>
    <recommendedName>
        <fullName evidence="3">Lmo0937 family membrane protein</fullName>
    </recommendedName>
</protein>
<organism evidence="2">
    <name type="scientific">uncultured Thermomicrobiales bacterium</name>
    <dbReference type="NCBI Taxonomy" id="1645740"/>
    <lineage>
        <taxon>Bacteria</taxon>
        <taxon>Pseudomonadati</taxon>
        <taxon>Thermomicrobiota</taxon>
        <taxon>Thermomicrobia</taxon>
        <taxon>Thermomicrobiales</taxon>
        <taxon>environmental samples</taxon>
    </lineage>
</organism>
<accession>A0A6J4UE61</accession>
<dbReference type="EMBL" id="CADCWM010000191">
    <property type="protein sequence ID" value="CAA9548130.1"/>
    <property type="molecule type" value="Genomic_DNA"/>
</dbReference>
<dbReference type="Pfam" id="PF18919">
    <property type="entry name" value="DUF5670"/>
    <property type="match status" value="1"/>
</dbReference>
<gene>
    <name evidence="2" type="ORF">AVDCRST_MAG88-568</name>
</gene>
<dbReference type="AlphaFoldDB" id="A0A6J4UE61"/>
<keyword evidence="1" id="KW-0812">Transmembrane</keyword>
<keyword evidence="1" id="KW-0472">Membrane</keyword>
<reference evidence="2" key="1">
    <citation type="submission" date="2020-02" db="EMBL/GenBank/DDBJ databases">
        <authorList>
            <person name="Meier V. D."/>
        </authorList>
    </citation>
    <scope>NUCLEOTIDE SEQUENCE</scope>
    <source>
        <strain evidence="2">AVDCRST_MAG88</strain>
    </source>
</reference>
<evidence type="ECO:0000313" key="2">
    <source>
        <dbReference type="EMBL" id="CAA9548130.1"/>
    </source>
</evidence>
<feature type="transmembrane region" description="Helical" evidence="1">
    <location>
        <begin position="28"/>
        <end position="45"/>
    </location>
</feature>
<evidence type="ECO:0000256" key="1">
    <source>
        <dbReference type="SAM" id="Phobius"/>
    </source>
</evidence>
<feature type="transmembrane region" description="Helical" evidence="1">
    <location>
        <begin position="5"/>
        <end position="22"/>
    </location>
</feature>
<dbReference type="NCBIfam" id="NF033488">
    <property type="entry name" value="lmo0937_fam_TM"/>
    <property type="match status" value="1"/>
</dbReference>
<name>A0A6J4UE61_9BACT</name>
<keyword evidence="1" id="KW-1133">Transmembrane helix</keyword>
<dbReference type="InterPro" id="IPR043727">
    <property type="entry name" value="Lmo0937-like"/>
</dbReference>